<dbReference type="RefSeq" id="WP_117397918.1">
    <property type="nucleotide sequence ID" value="NZ_QVNQ01000001.1"/>
</dbReference>
<evidence type="ECO:0000256" key="4">
    <source>
        <dbReference type="ARBA" id="ARBA00022692"/>
    </source>
</evidence>
<dbReference type="GO" id="GO:0071916">
    <property type="term" value="F:dipeptide transmembrane transporter activity"/>
    <property type="evidence" value="ECO:0007669"/>
    <property type="project" value="TreeGrafter"/>
</dbReference>
<dbReference type="AlphaFoldDB" id="A0A372GQ35"/>
<comment type="caution">
    <text evidence="9">The sequence shown here is derived from an EMBL/GenBank/DDBJ whole genome shotgun (WGS) entry which is preliminary data.</text>
</comment>
<keyword evidence="6 7" id="KW-0472">Membrane</keyword>
<dbReference type="Gene3D" id="1.10.3720.10">
    <property type="entry name" value="MetI-like"/>
    <property type="match status" value="1"/>
</dbReference>
<evidence type="ECO:0000256" key="7">
    <source>
        <dbReference type="RuleBase" id="RU363032"/>
    </source>
</evidence>
<accession>A0A372GQ35</accession>
<name>A0A372GQ35_9ACTN</name>
<feature type="transmembrane region" description="Helical" evidence="7">
    <location>
        <begin position="9"/>
        <end position="30"/>
    </location>
</feature>
<dbReference type="OrthoDB" id="9778910at2"/>
<gene>
    <name evidence="9" type="ORF">D0T12_04425</name>
</gene>
<evidence type="ECO:0000313" key="9">
    <source>
        <dbReference type="EMBL" id="RFS87470.1"/>
    </source>
</evidence>
<keyword evidence="10" id="KW-1185">Reference proteome</keyword>
<keyword evidence="2 7" id="KW-0813">Transport</keyword>
<dbReference type="PANTHER" id="PTHR43163">
    <property type="entry name" value="DIPEPTIDE TRANSPORT SYSTEM PERMEASE PROTEIN DPPB-RELATED"/>
    <property type="match status" value="1"/>
</dbReference>
<evidence type="ECO:0000256" key="5">
    <source>
        <dbReference type="ARBA" id="ARBA00022989"/>
    </source>
</evidence>
<keyword evidence="4 7" id="KW-0812">Transmembrane</keyword>
<protein>
    <submittedName>
        <fullName evidence="9">ABC transporter permease</fullName>
    </submittedName>
</protein>
<dbReference type="SUPFAM" id="SSF161098">
    <property type="entry name" value="MetI-like"/>
    <property type="match status" value="1"/>
</dbReference>
<dbReference type="Pfam" id="PF19300">
    <property type="entry name" value="BPD_transp_1_N"/>
    <property type="match status" value="1"/>
</dbReference>
<evidence type="ECO:0000313" key="10">
    <source>
        <dbReference type="Proteomes" id="UP000262882"/>
    </source>
</evidence>
<sequence>MKRILMRRLLLSVPLLFVVSVVVFVLQSLIPGDAASQLAGLQATQEDVLRLRRQLDLDEPIWTQYWHWLNGVFHGSLGTSLTNREAVTTALGTRLPVTLSLVLGATVFATVLGVVLGVASSRAGSLAGRLVDLLSVGGLAIPSFWLGLLLISLLSVRLGLLPATGYVKFADSPDGWARSLLLPVSALALGGVTAIAKQTREAMLDVLRRPYIDNLRANGVPERRVVFKHALRGAAIPICTMSSILLVGALGGSVVIEQVFGLPGLGGLAVSATGSKDIPVIQGVAVYFTLLVVAANFLTDIAYALIDPRVRAS</sequence>
<evidence type="ECO:0000256" key="3">
    <source>
        <dbReference type="ARBA" id="ARBA00022475"/>
    </source>
</evidence>
<comment type="subcellular location">
    <subcellularLocation>
        <location evidence="1 7">Cell membrane</location>
        <topology evidence="1 7">Multi-pass membrane protein</topology>
    </subcellularLocation>
</comment>
<evidence type="ECO:0000256" key="6">
    <source>
        <dbReference type="ARBA" id="ARBA00023136"/>
    </source>
</evidence>
<feature type="transmembrane region" description="Helical" evidence="7">
    <location>
        <begin position="284"/>
        <end position="306"/>
    </location>
</feature>
<dbReference type="Pfam" id="PF00528">
    <property type="entry name" value="BPD_transp_1"/>
    <property type="match status" value="1"/>
</dbReference>
<dbReference type="InterPro" id="IPR035906">
    <property type="entry name" value="MetI-like_sf"/>
</dbReference>
<keyword evidence="5 7" id="KW-1133">Transmembrane helix</keyword>
<dbReference type="Proteomes" id="UP000262882">
    <property type="component" value="Unassembled WGS sequence"/>
</dbReference>
<feature type="domain" description="ABC transmembrane type-1" evidence="8">
    <location>
        <begin position="95"/>
        <end position="299"/>
    </location>
</feature>
<proteinExistence type="inferred from homology"/>
<reference evidence="9 10" key="1">
    <citation type="submission" date="2018-08" db="EMBL/GenBank/DDBJ databases">
        <title>Actinomadura spongicola sp. nov., isolated from marine sponge Leucetta chagosensis.</title>
        <authorList>
            <person name="Li L."/>
            <person name="Lin H.W."/>
        </authorList>
    </citation>
    <scope>NUCLEOTIDE SEQUENCE [LARGE SCALE GENOMIC DNA]</scope>
    <source>
        <strain evidence="9 10">LHW52907</strain>
    </source>
</reference>
<dbReference type="CDD" id="cd06261">
    <property type="entry name" value="TM_PBP2"/>
    <property type="match status" value="1"/>
</dbReference>
<feature type="transmembrane region" description="Helical" evidence="7">
    <location>
        <begin position="176"/>
        <end position="196"/>
    </location>
</feature>
<dbReference type="PANTHER" id="PTHR43163:SF6">
    <property type="entry name" value="DIPEPTIDE TRANSPORT SYSTEM PERMEASE PROTEIN DPPB-RELATED"/>
    <property type="match status" value="1"/>
</dbReference>
<organism evidence="9 10">
    <name type="scientific">Actinomadura spongiicola</name>
    <dbReference type="NCBI Taxonomy" id="2303421"/>
    <lineage>
        <taxon>Bacteria</taxon>
        <taxon>Bacillati</taxon>
        <taxon>Actinomycetota</taxon>
        <taxon>Actinomycetes</taxon>
        <taxon>Streptosporangiales</taxon>
        <taxon>Thermomonosporaceae</taxon>
        <taxon>Actinomadura</taxon>
    </lineage>
</organism>
<dbReference type="EMBL" id="QVNQ01000001">
    <property type="protein sequence ID" value="RFS87470.1"/>
    <property type="molecule type" value="Genomic_DNA"/>
</dbReference>
<dbReference type="PROSITE" id="PS50928">
    <property type="entry name" value="ABC_TM1"/>
    <property type="match status" value="1"/>
</dbReference>
<keyword evidence="3" id="KW-1003">Cell membrane</keyword>
<evidence type="ECO:0000256" key="1">
    <source>
        <dbReference type="ARBA" id="ARBA00004651"/>
    </source>
</evidence>
<comment type="similarity">
    <text evidence="7">Belongs to the binding-protein-dependent transport system permease family.</text>
</comment>
<feature type="transmembrane region" description="Helical" evidence="7">
    <location>
        <begin position="130"/>
        <end position="156"/>
    </location>
</feature>
<feature type="transmembrane region" description="Helical" evidence="7">
    <location>
        <begin position="97"/>
        <end position="118"/>
    </location>
</feature>
<dbReference type="InterPro" id="IPR000515">
    <property type="entry name" value="MetI-like"/>
</dbReference>
<dbReference type="InterPro" id="IPR045621">
    <property type="entry name" value="BPD_transp_1_N"/>
</dbReference>
<evidence type="ECO:0000256" key="2">
    <source>
        <dbReference type="ARBA" id="ARBA00022448"/>
    </source>
</evidence>
<evidence type="ECO:0000259" key="8">
    <source>
        <dbReference type="PROSITE" id="PS50928"/>
    </source>
</evidence>
<feature type="transmembrane region" description="Helical" evidence="7">
    <location>
        <begin position="233"/>
        <end position="256"/>
    </location>
</feature>
<dbReference type="GO" id="GO:0005886">
    <property type="term" value="C:plasma membrane"/>
    <property type="evidence" value="ECO:0007669"/>
    <property type="project" value="UniProtKB-SubCell"/>
</dbReference>